<feature type="region of interest" description="Disordered" evidence="2">
    <location>
        <begin position="1"/>
        <end position="25"/>
    </location>
</feature>
<dbReference type="Proteomes" id="UP000274822">
    <property type="component" value="Unassembled WGS sequence"/>
</dbReference>
<reference evidence="4 5" key="1">
    <citation type="journal article" date="2018" name="New Phytol.">
        <title>Phylogenomics of Endogonaceae and evolution of mycorrhizas within Mucoromycota.</title>
        <authorList>
            <person name="Chang Y."/>
            <person name="Desiro A."/>
            <person name="Na H."/>
            <person name="Sandor L."/>
            <person name="Lipzen A."/>
            <person name="Clum A."/>
            <person name="Barry K."/>
            <person name="Grigoriev I.V."/>
            <person name="Martin F.M."/>
            <person name="Stajich J.E."/>
            <person name="Smith M.E."/>
            <person name="Bonito G."/>
            <person name="Spatafora J.W."/>
        </authorList>
    </citation>
    <scope>NUCLEOTIDE SEQUENCE [LARGE SCALE GENOMIC DNA]</scope>
    <source>
        <strain evidence="4 5">AD002</strain>
    </source>
</reference>
<evidence type="ECO:0000256" key="2">
    <source>
        <dbReference type="SAM" id="MobiDB-lite"/>
    </source>
</evidence>
<feature type="compositionally biased region" description="Acidic residues" evidence="2">
    <location>
        <begin position="118"/>
        <end position="127"/>
    </location>
</feature>
<dbReference type="AlphaFoldDB" id="A0A433Q7D8"/>
<feature type="compositionally biased region" description="Basic and acidic residues" evidence="2">
    <location>
        <begin position="15"/>
        <end position="25"/>
    </location>
</feature>
<dbReference type="PROSITE" id="PS01031">
    <property type="entry name" value="SHSP"/>
    <property type="match status" value="1"/>
</dbReference>
<organism evidence="4 5">
    <name type="scientific">Jimgerdemannia flammicorona</name>
    <dbReference type="NCBI Taxonomy" id="994334"/>
    <lineage>
        <taxon>Eukaryota</taxon>
        <taxon>Fungi</taxon>
        <taxon>Fungi incertae sedis</taxon>
        <taxon>Mucoromycota</taxon>
        <taxon>Mucoromycotina</taxon>
        <taxon>Endogonomycetes</taxon>
        <taxon>Endogonales</taxon>
        <taxon>Endogonaceae</taxon>
        <taxon>Jimgerdemannia</taxon>
    </lineage>
</organism>
<proteinExistence type="inferred from homology"/>
<dbReference type="InterPro" id="IPR008978">
    <property type="entry name" value="HSP20-like_chaperone"/>
</dbReference>
<sequence length="245" mass="27132">MTSISHAAGSPPTDRPAHAERESRSIEKVIAAADCSVHAEGRVRSTQKLIKGVEWNALKEHTGLNVTSTSQRLHQNDNIPNTDIVPQTLIPSNGNVDKSSSNEPEPQPSPRKKRRIEDEDEDDDEPEPLQCVGLFYEVYEDKQTFTVILYTPSIASKDSLEVAIVDDDDRVLLISGGFSKPTVSSKCIISKRIIGQLPRQFIVNIQLPDRVDTHSDIVMEIEHGVTTLVLKKAAIEPIKKILRVA</sequence>
<evidence type="ECO:0000313" key="5">
    <source>
        <dbReference type="Proteomes" id="UP000274822"/>
    </source>
</evidence>
<comment type="caution">
    <text evidence="4">The sequence shown here is derived from an EMBL/GenBank/DDBJ whole genome shotgun (WGS) entry which is preliminary data.</text>
</comment>
<evidence type="ECO:0000256" key="1">
    <source>
        <dbReference type="PROSITE-ProRule" id="PRU00285"/>
    </source>
</evidence>
<protein>
    <recommendedName>
        <fullName evidence="3">SHSP domain-containing protein</fullName>
    </recommendedName>
</protein>
<comment type="similarity">
    <text evidence="1">Belongs to the small heat shock protein (HSP20) family.</text>
</comment>
<gene>
    <name evidence="4" type="ORF">BC938DRAFT_471797</name>
</gene>
<evidence type="ECO:0000313" key="4">
    <source>
        <dbReference type="EMBL" id="RUS25682.1"/>
    </source>
</evidence>
<dbReference type="EMBL" id="RBNJ01012322">
    <property type="protein sequence ID" value="RUS25682.1"/>
    <property type="molecule type" value="Genomic_DNA"/>
</dbReference>
<feature type="domain" description="SHSP" evidence="3">
    <location>
        <begin position="127"/>
        <end position="245"/>
    </location>
</feature>
<evidence type="ECO:0000259" key="3">
    <source>
        <dbReference type="PROSITE" id="PS01031"/>
    </source>
</evidence>
<name>A0A433Q7D8_9FUNG</name>
<feature type="region of interest" description="Disordered" evidence="2">
    <location>
        <begin position="66"/>
        <end position="127"/>
    </location>
</feature>
<dbReference type="CDD" id="cd00298">
    <property type="entry name" value="ACD_sHsps_p23-like"/>
    <property type="match status" value="1"/>
</dbReference>
<dbReference type="Gene3D" id="2.60.40.790">
    <property type="match status" value="1"/>
</dbReference>
<keyword evidence="5" id="KW-1185">Reference proteome</keyword>
<feature type="compositionally biased region" description="Polar residues" evidence="2">
    <location>
        <begin position="66"/>
        <end position="98"/>
    </location>
</feature>
<dbReference type="SUPFAM" id="SSF49764">
    <property type="entry name" value="HSP20-like chaperones"/>
    <property type="match status" value="1"/>
</dbReference>
<accession>A0A433Q7D8</accession>
<dbReference type="InterPro" id="IPR002068">
    <property type="entry name" value="A-crystallin/Hsp20_dom"/>
</dbReference>